<dbReference type="GO" id="GO:0070652">
    <property type="term" value="C:HAUS complex"/>
    <property type="evidence" value="ECO:0007669"/>
    <property type="project" value="Ensembl"/>
</dbReference>
<feature type="compositionally biased region" description="Basic and acidic residues" evidence="1">
    <location>
        <begin position="7"/>
        <end position="18"/>
    </location>
</feature>
<dbReference type="GO" id="GO:0051225">
    <property type="term" value="P:spindle assembly"/>
    <property type="evidence" value="ECO:0007669"/>
    <property type="project" value="Ensembl"/>
</dbReference>
<dbReference type="PANTHER" id="PTHR16151:SF2">
    <property type="entry name" value="HAUS AUGMIN-LIKE COMPLEX SUBUNIT 6"/>
    <property type="match status" value="1"/>
</dbReference>
<dbReference type="PANTHER" id="PTHR16151">
    <property type="entry name" value="HAUS AUGMIN-LIKE COMPLEX SUBUNIT 6"/>
    <property type="match status" value="1"/>
</dbReference>
<proteinExistence type="predicted"/>
<dbReference type="GeneTree" id="ENSGT00390000008250"/>
<dbReference type="GO" id="GO:0007098">
    <property type="term" value="P:centrosome cycle"/>
    <property type="evidence" value="ECO:0007669"/>
    <property type="project" value="Ensembl"/>
</dbReference>
<dbReference type="AlphaFoldDB" id="A0A2K5KNF3"/>
<protein>
    <submittedName>
        <fullName evidence="3">HAUS augmin like complex subunit 6</fullName>
    </submittedName>
</protein>
<keyword evidence="4" id="KW-1185">Reference proteome</keyword>
<evidence type="ECO:0000259" key="2">
    <source>
        <dbReference type="Pfam" id="PF14661"/>
    </source>
</evidence>
<reference evidence="3" key="1">
    <citation type="submission" date="2025-08" db="UniProtKB">
        <authorList>
            <consortium name="Ensembl"/>
        </authorList>
    </citation>
    <scope>IDENTIFICATION</scope>
</reference>
<dbReference type="GO" id="GO:0008017">
    <property type="term" value="F:microtubule binding"/>
    <property type="evidence" value="ECO:0007669"/>
    <property type="project" value="TreeGrafter"/>
</dbReference>
<feature type="region of interest" description="Disordered" evidence="1">
    <location>
        <begin position="963"/>
        <end position="989"/>
    </location>
</feature>
<sequence>MDPTHQQSEKPEDPRSGQDSRYASAEQFAGRAMPRGSCSFLAGHDRKGGEKGAWHGGRYSPSGKSLLLRKTGGAGAYCSSLRAGVSVCGGFAEAVVAALPLEAQFPGGSAVPTARMSSASVTAFEKEHLWMYLQALGFEPGPATIACGKIVSHTHLGVNMFDKLNRDAFHIVSYFLFQVLDQSLTKEVFKFCWPPFDQKSDTEFRKHCCEWIKRISGECGSSFPQVVGSLFLSPGGPKFIHLMYHFARFVAMKYIKSNSKNSSHHFVETFNIKPQDLHKCIARCHFARSRFLQILQREDCVTQKYQENAQLSVKQVRNLRSECIGLENQIKKMEPYDDHSNIEEKIQKVRSLWASVNETLMFLEKEREVVSSVLSLVNQYYALDGTDVAINIPRLLLDKIEKQMFQLHIGNVYEAGKLNLLTVIQLLNEVLKVMKYERCQADEARLTVDLHYLEKETKFQKERLSDLKHMRYRIKDDLTTIRQSVVEKQGEWHKKWKEFLGLSPFSLIKGWTPSVDLLPPMSPLSFDPASEEVYAKSILCQYPASLPDTHKQHNQENGCRGDSNTLGALHDLANSPASFLLQSVSSSDRNSVTLLEKDTKMRTPKEKNEAISKKIPEFEVENSPLSDVAMNTESSTFGESLPAKKSDPFQKEQDHLVEEIARAVLSDSPQLSEGNEIKLEELIDSLGSNPFLTRNQIPRTPENLITEIRSSWRKAIEMEENRTAEPTQMDAEHREVLPESLPVLHSQREFSMDDFLLETTVSDFGQSRSTEEKVVSDCKCVPQKPVLTSHIDEPPTQSQSDLLNKKVICKQDLECLAFTKLSETSQMETFSPAVGNRIDVMGGSEEEFMKILDHLEVSCNKPSTNKTMLWNSFQISSEISSKSFKDNDFGILHETLPEEVGHLSFNSSSSSEANFKLEPNSPMHGGILLENVVGGRQTTPESDFNIQALRSRYEALKKSLSKKREESYLSNSQTPERHKPELSPTPQNVQTDDVLNFLDTRDLHTDRTKTSLPMSIGERKRSLSPLIKFSPVEQRLRTTISCSLGELPNLKEEDILNKSLDAKEPPSDLTR</sequence>
<organism evidence="3 4">
    <name type="scientific">Cercocebus atys</name>
    <name type="common">Sooty mangabey</name>
    <name type="synonym">Cercocebus torquatus atys</name>
    <dbReference type="NCBI Taxonomy" id="9531"/>
    <lineage>
        <taxon>Eukaryota</taxon>
        <taxon>Metazoa</taxon>
        <taxon>Chordata</taxon>
        <taxon>Craniata</taxon>
        <taxon>Vertebrata</taxon>
        <taxon>Euteleostomi</taxon>
        <taxon>Mammalia</taxon>
        <taxon>Eutheria</taxon>
        <taxon>Euarchontoglires</taxon>
        <taxon>Primates</taxon>
        <taxon>Haplorrhini</taxon>
        <taxon>Catarrhini</taxon>
        <taxon>Cercopithecidae</taxon>
        <taxon>Cercopithecinae</taxon>
        <taxon>Cercocebus</taxon>
    </lineage>
</organism>
<reference evidence="3" key="2">
    <citation type="submission" date="2025-09" db="UniProtKB">
        <authorList>
            <consortium name="Ensembl"/>
        </authorList>
    </citation>
    <scope>IDENTIFICATION</scope>
</reference>
<dbReference type="GO" id="GO:1990498">
    <property type="term" value="C:mitotic spindle microtubule"/>
    <property type="evidence" value="ECO:0007669"/>
    <property type="project" value="Ensembl"/>
</dbReference>
<gene>
    <name evidence="3" type="primary">HAUS6</name>
</gene>
<dbReference type="Ensembl" id="ENSCATT00000010838.1">
    <property type="protein sequence ID" value="ENSCATP00000002219.1"/>
    <property type="gene ID" value="ENSCATG00000009800.1"/>
</dbReference>
<dbReference type="GO" id="GO:0005813">
    <property type="term" value="C:centrosome"/>
    <property type="evidence" value="ECO:0007669"/>
    <property type="project" value="Ensembl"/>
</dbReference>
<feature type="domain" description="HAUS augmin-like complex subunit 6 N-terminal" evidence="2">
    <location>
        <begin position="129"/>
        <end position="354"/>
    </location>
</feature>
<accession>A0A2K5KNF3</accession>
<evidence type="ECO:0000313" key="3">
    <source>
        <dbReference type="Ensembl" id="ENSCATP00000002219.1"/>
    </source>
</evidence>
<dbReference type="STRING" id="9531.ENSCATP00000002219"/>
<evidence type="ECO:0000313" key="4">
    <source>
        <dbReference type="Proteomes" id="UP000233060"/>
    </source>
</evidence>
<dbReference type="Pfam" id="PF14661">
    <property type="entry name" value="HAUS6_N"/>
    <property type="match status" value="1"/>
</dbReference>
<dbReference type="Bgee" id="ENSCATG00000009800">
    <property type="expression patterns" value="Expressed in bone marrow and 12 other cell types or tissues"/>
</dbReference>
<dbReference type="Proteomes" id="UP000233060">
    <property type="component" value="Unassembled WGS sequence"/>
</dbReference>
<dbReference type="InterPro" id="IPR026797">
    <property type="entry name" value="HAUS_6"/>
</dbReference>
<name>A0A2K5KNF3_CERAT</name>
<evidence type="ECO:0000256" key="1">
    <source>
        <dbReference type="SAM" id="MobiDB-lite"/>
    </source>
</evidence>
<dbReference type="InterPro" id="IPR028163">
    <property type="entry name" value="HAUS_6_N"/>
</dbReference>
<feature type="region of interest" description="Disordered" evidence="1">
    <location>
        <begin position="1"/>
        <end position="30"/>
    </location>
</feature>